<protein>
    <submittedName>
        <fullName evidence="4">4-hydroxythreonine-4-phosphate dehydrogenase PdxA</fullName>
        <ecNumber evidence="4">1.1.1.262</ecNumber>
    </submittedName>
</protein>
<sequence length="344" mass="37483">MPQHLPRLGFSVGDLAGIGPEVIYKTLLDERLLKICTPVIYGTATALFDDFPTPADTEHLQFRQLRDAADIAPGRLNAVTCWDEDFALAPGQPSAATGAAARESLLCAACDLKAGKLDAIVTAPISKDNTQADNFRYPGHTEFLTSFFEAPESLMFLVDEDAGLRIATVTGHVPLKDVPAKLTAELLRTKITLLLKSLKNDFGILKPRIAVLGLNPHAGENGLLGKEEGEMVSPVIQQFVQDGHLVLGPFPADGYFGTQQFRQFDATLALYHDQGLIPFKLMAFERGVNFTAGLPVVRTSPDHGTAYGLAGQYRADESSFRAAVYLACDVWKQRWENAQPRSAR</sequence>
<keyword evidence="3" id="KW-0520">NAD</keyword>
<evidence type="ECO:0000256" key="2">
    <source>
        <dbReference type="ARBA" id="ARBA00023002"/>
    </source>
</evidence>
<dbReference type="PANTHER" id="PTHR30004:SF6">
    <property type="entry name" value="D-THREONATE 4-PHOSPHATE DEHYDROGENASE"/>
    <property type="match status" value="1"/>
</dbReference>
<dbReference type="EMBL" id="JADQDP010000001">
    <property type="protein sequence ID" value="MBF9140090.1"/>
    <property type="molecule type" value="Genomic_DNA"/>
</dbReference>
<dbReference type="SUPFAM" id="SSF53659">
    <property type="entry name" value="Isocitrate/Isopropylmalate dehydrogenase-like"/>
    <property type="match status" value="1"/>
</dbReference>
<evidence type="ECO:0000313" key="5">
    <source>
        <dbReference type="Proteomes" id="UP000645610"/>
    </source>
</evidence>
<dbReference type="AlphaFoldDB" id="A0A931BA43"/>
<dbReference type="RefSeq" id="WP_196284465.1">
    <property type="nucleotide sequence ID" value="NZ_JADQDP010000001.1"/>
</dbReference>
<dbReference type="Gene3D" id="3.40.718.10">
    <property type="entry name" value="Isopropylmalate Dehydrogenase"/>
    <property type="match status" value="1"/>
</dbReference>
<dbReference type="GO" id="GO:0050570">
    <property type="term" value="F:4-hydroxythreonine-4-phosphate dehydrogenase activity"/>
    <property type="evidence" value="ECO:0007669"/>
    <property type="project" value="UniProtKB-EC"/>
</dbReference>
<evidence type="ECO:0000313" key="4">
    <source>
        <dbReference type="EMBL" id="MBF9140090.1"/>
    </source>
</evidence>
<organism evidence="4 5">
    <name type="scientific">Hymenobacter properus</name>
    <dbReference type="NCBI Taxonomy" id="2791026"/>
    <lineage>
        <taxon>Bacteria</taxon>
        <taxon>Pseudomonadati</taxon>
        <taxon>Bacteroidota</taxon>
        <taxon>Cytophagia</taxon>
        <taxon>Cytophagales</taxon>
        <taxon>Hymenobacteraceae</taxon>
        <taxon>Hymenobacter</taxon>
    </lineage>
</organism>
<dbReference type="Pfam" id="PF04166">
    <property type="entry name" value="PdxA"/>
    <property type="match status" value="1"/>
</dbReference>
<dbReference type="GO" id="GO:0051287">
    <property type="term" value="F:NAD binding"/>
    <property type="evidence" value="ECO:0007669"/>
    <property type="project" value="InterPro"/>
</dbReference>
<evidence type="ECO:0000256" key="3">
    <source>
        <dbReference type="ARBA" id="ARBA00023027"/>
    </source>
</evidence>
<gene>
    <name evidence="4" type="primary">pdxA</name>
    <name evidence="4" type="ORF">I2I01_00490</name>
</gene>
<evidence type="ECO:0000256" key="1">
    <source>
        <dbReference type="ARBA" id="ARBA00022723"/>
    </source>
</evidence>
<keyword evidence="2 4" id="KW-0560">Oxidoreductase</keyword>
<name>A0A931BA43_9BACT</name>
<proteinExistence type="predicted"/>
<dbReference type="NCBIfam" id="TIGR00557">
    <property type="entry name" value="pdxA"/>
    <property type="match status" value="1"/>
</dbReference>
<dbReference type="PANTHER" id="PTHR30004">
    <property type="entry name" value="4-HYDROXYTHREONINE-4-PHOSPHATE DEHYDROGENASE"/>
    <property type="match status" value="1"/>
</dbReference>
<dbReference type="Proteomes" id="UP000645610">
    <property type="component" value="Unassembled WGS sequence"/>
</dbReference>
<reference evidence="4 5" key="1">
    <citation type="submission" date="2020-11" db="EMBL/GenBank/DDBJ databases">
        <authorList>
            <person name="Kim M.K."/>
        </authorList>
    </citation>
    <scope>NUCLEOTIDE SEQUENCE [LARGE SCALE GENOMIC DNA]</scope>
    <source>
        <strain evidence="4 5">BT439</strain>
    </source>
</reference>
<accession>A0A931BA43</accession>
<dbReference type="InterPro" id="IPR005255">
    <property type="entry name" value="PdxA_fam"/>
</dbReference>
<dbReference type="GO" id="GO:0046872">
    <property type="term" value="F:metal ion binding"/>
    <property type="evidence" value="ECO:0007669"/>
    <property type="project" value="UniProtKB-KW"/>
</dbReference>
<keyword evidence="5" id="KW-1185">Reference proteome</keyword>
<comment type="caution">
    <text evidence="4">The sequence shown here is derived from an EMBL/GenBank/DDBJ whole genome shotgun (WGS) entry which is preliminary data.</text>
</comment>
<dbReference type="EC" id="1.1.1.262" evidence="4"/>
<keyword evidence="1" id="KW-0479">Metal-binding</keyword>